<keyword evidence="3" id="KW-1185">Reference proteome</keyword>
<gene>
    <name evidence="2" type="ORF">PMAYCL1PPCAC_14848</name>
</gene>
<dbReference type="PANTHER" id="PTHR47521:SF7">
    <property type="entry name" value="SERPENTINE RECEPTOR CLASS EPSILON-6"/>
    <property type="match status" value="1"/>
</dbReference>
<comment type="caution">
    <text evidence="2">The sequence shown here is derived from an EMBL/GenBank/DDBJ whole genome shotgun (WGS) entry which is preliminary data.</text>
</comment>
<feature type="transmembrane region" description="Helical" evidence="1">
    <location>
        <begin position="77"/>
        <end position="95"/>
    </location>
</feature>
<dbReference type="InterPro" id="IPR052860">
    <property type="entry name" value="NRL-GPCR1"/>
</dbReference>
<feature type="transmembrane region" description="Helical" evidence="1">
    <location>
        <begin position="200"/>
        <end position="223"/>
    </location>
</feature>
<accession>A0AAN5HX93</accession>
<feature type="transmembrane region" description="Helical" evidence="1">
    <location>
        <begin position="157"/>
        <end position="180"/>
    </location>
</feature>
<keyword evidence="1" id="KW-0472">Membrane</keyword>
<feature type="non-terminal residue" evidence="2">
    <location>
        <position position="1"/>
    </location>
</feature>
<reference evidence="3" key="1">
    <citation type="submission" date="2022-10" db="EMBL/GenBank/DDBJ databases">
        <title>Genome assembly of Pristionchus species.</title>
        <authorList>
            <person name="Yoshida K."/>
            <person name="Sommer R.J."/>
        </authorList>
    </citation>
    <scope>NUCLEOTIDE SEQUENCE [LARGE SCALE GENOMIC DNA]</scope>
    <source>
        <strain evidence="3">RS5460</strain>
    </source>
</reference>
<dbReference type="Proteomes" id="UP001328107">
    <property type="component" value="Unassembled WGS sequence"/>
</dbReference>
<protein>
    <recommendedName>
        <fullName evidence="4">G protein-coupled receptor</fullName>
    </recommendedName>
</protein>
<keyword evidence="1" id="KW-1133">Transmembrane helix</keyword>
<proteinExistence type="predicted"/>
<name>A0AAN5HX93_9BILA</name>
<evidence type="ECO:0000313" key="2">
    <source>
        <dbReference type="EMBL" id="GMR44653.1"/>
    </source>
</evidence>
<evidence type="ECO:0008006" key="4">
    <source>
        <dbReference type="Google" id="ProtNLM"/>
    </source>
</evidence>
<dbReference type="EMBL" id="BTRK01000004">
    <property type="protein sequence ID" value="GMR44653.1"/>
    <property type="molecule type" value="Genomic_DNA"/>
</dbReference>
<organism evidence="2 3">
    <name type="scientific">Pristionchus mayeri</name>
    <dbReference type="NCBI Taxonomy" id="1317129"/>
    <lineage>
        <taxon>Eukaryota</taxon>
        <taxon>Metazoa</taxon>
        <taxon>Ecdysozoa</taxon>
        <taxon>Nematoda</taxon>
        <taxon>Chromadorea</taxon>
        <taxon>Rhabditida</taxon>
        <taxon>Rhabditina</taxon>
        <taxon>Diplogasteromorpha</taxon>
        <taxon>Diplogasteroidea</taxon>
        <taxon>Neodiplogasteridae</taxon>
        <taxon>Pristionchus</taxon>
    </lineage>
</organism>
<dbReference type="AlphaFoldDB" id="A0AAN5HX93"/>
<feature type="transmembrane region" description="Helical" evidence="1">
    <location>
        <begin position="6"/>
        <end position="25"/>
    </location>
</feature>
<keyword evidence="1" id="KW-0812">Transmembrane</keyword>
<dbReference type="PANTHER" id="PTHR47521">
    <property type="entry name" value="SERPENTINE RECEPTOR, CLASS E (EPSILON)-RELATED"/>
    <property type="match status" value="1"/>
</dbReference>
<feature type="transmembrane region" description="Helical" evidence="1">
    <location>
        <begin position="229"/>
        <end position="252"/>
    </location>
</feature>
<feature type="transmembrane region" description="Helical" evidence="1">
    <location>
        <begin position="37"/>
        <end position="57"/>
    </location>
</feature>
<sequence length="298" mass="33665">LTNWFELAISVGSLPLVLILLYTLLTSALHKGCKVLLIMNGLGLLALTTSHFSIAVYRLQNPGEWRARDIVSNIPLFLHQLAYCTCTVSMLLTTIERTIIGLKPRQFQRELNLYERVTPAAHFFQLFIALPCVMLVQDGPTINGQKLYTTTEVKQKIGILLFTILDVFDFVVSAISGELVCRPKIIDQLQVKEVIGLTRVLIPVCCSSLVVRFSVLVLTYFAFSDEAVLDLFFTIIRFCCTTEAIIEPILLLTRHRLLRRRVVKLLGLAVRYETPVSSIERSPAVIADVYFETFKQDL</sequence>
<evidence type="ECO:0000313" key="3">
    <source>
        <dbReference type="Proteomes" id="UP001328107"/>
    </source>
</evidence>
<feature type="non-terminal residue" evidence="2">
    <location>
        <position position="298"/>
    </location>
</feature>
<evidence type="ECO:0000256" key="1">
    <source>
        <dbReference type="SAM" id="Phobius"/>
    </source>
</evidence>
<dbReference type="Gene3D" id="1.20.1070.10">
    <property type="entry name" value="Rhodopsin 7-helix transmembrane proteins"/>
    <property type="match status" value="1"/>
</dbReference>